<comment type="caution">
    <text evidence="1">The sequence shown here is derived from an EMBL/GenBank/DDBJ whole genome shotgun (WGS) entry which is preliminary data.</text>
</comment>
<proteinExistence type="predicted"/>
<reference evidence="1 2" key="1">
    <citation type="submission" date="2008-03" db="EMBL/GenBank/DDBJ databases">
        <title>Sequencing of the draft genome and assembly of Burkholderia graminis C4D1M.</title>
        <authorList>
            <consortium name="US DOE Joint Genome Institute (JGI-PGF)"/>
            <person name="Copeland A."/>
            <person name="Lucas S."/>
            <person name="Lapidus A."/>
            <person name="Glavina del Rio T."/>
            <person name="Dalin E."/>
            <person name="Tice H."/>
            <person name="Bruce D."/>
            <person name="Goodwin L."/>
            <person name="Pitluck S."/>
            <person name="Larimer F."/>
            <person name="Land M.L."/>
            <person name="Hauser L."/>
            <person name="Tiedje J."/>
            <person name="Richardson P."/>
        </authorList>
    </citation>
    <scope>NUCLEOTIDE SEQUENCE [LARGE SCALE GENOMIC DNA]</scope>
    <source>
        <strain evidence="2">ATCC 700544 / DSM 17151 / LMG 18924 / NCIMB 13744 / C4D1M</strain>
    </source>
</reference>
<dbReference type="Gene3D" id="3.60.15.10">
    <property type="entry name" value="Ribonuclease Z/Hydroxyacylglutathione hydrolase-like"/>
    <property type="match status" value="1"/>
</dbReference>
<organism evidence="1 2">
    <name type="scientific">Paraburkholderia graminis (strain ATCC 700544 / DSM 17151 / LMG 18924 / NCIMB 13744 / C4D1M)</name>
    <dbReference type="NCBI Taxonomy" id="396598"/>
    <lineage>
        <taxon>Bacteria</taxon>
        <taxon>Pseudomonadati</taxon>
        <taxon>Pseudomonadota</taxon>
        <taxon>Betaproteobacteria</taxon>
        <taxon>Burkholderiales</taxon>
        <taxon>Burkholderiaceae</taxon>
        <taxon>Paraburkholderia</taxon>
    </lineage>
</organism>
<protein>
    <recommendedName>
        <fullName evidence="3">Metallo-beta-lactamase domain-containing protein</fullName>
    </recommendedName>
</protein>
<sequence length="305" mass="34565">MSIVKSFAVANGDMFYIKHNSDNFTIIDCNLTAATAPFRIKELKRESLDKGITRFISTHPDQDHFGGIELLNDEVPITNFYVVKNQAIKEVETESFKRYRSLRDDATKAFYMYKGCTRKWMNLSDTDRDSSGINVLWPDTGNQDFKSVLAACNAGESYNNISAVIRYKVADGASVMWLGDLEHEFMEKITDHIHLEKTTIVFASHHGRESGKIPDSWLEKLDPQIIIIGEAPSRHLHYYTGYNTITQNCAGDVTMECVDNKVHFYVSNPAYTVDHLVDEGRGDTFDNYIGSITVETEYTLQVKAA</sequence>
<dbReference type="AlphaFoldDB" id="B1G3F7"/>
<dbReference type="SUPFAM" id="SSF56281">
    <property type="entry name" value="Metallo-hydrolase/oxidoreductase"/>
    <property type="match status" value="1"/>
</dbReference>
<evidence type="ECO:0000313" key="2">
    <source>
        <dbReference type="Proteomes" id="UP000005045"/>
    </source>
</evidence>
<dbReference type="OrthoDB" id="418728at2"/>
<evidence type="ECO:0008006" key="3">
    <source>
        <dbReference type="Google" id="ProtNLM"/>
    </source>
</evidence>
<dbReference type="InterPro" id="IPR036866">
    <property type="entry name" value="RibonucZ/Hydroxyglut_hydro"/>
</dbReference>
<gene>
    <name evidence="1" type="ORF">BgramDRAFT_3894</name>
</gene>
<dbReference type="RefSeq" id="WP_006050464.1">
    <property type="nucleotide sequence ID" value="NZ_ABLD01000012.1"/>
</dbReference>
<dbReference type="PANTHER" id="PTHR30619">
    <property type="entry name" value="DNA INTERNALIZATION/COMPETENCE PROTEIN COMEC/REC2"/>
    <property type="match status" value="1"/>
</dbReference>
<accession>B1G3F7</accession>
<dbReference type="PANTHER" id="PTHR30619:SF1">
    <property type="entry name" value="RECOMBINATION PROTEIN 2"/>
    <property type="match status" value="1"/>
</dbReference>
<dbReference type="EMBL" id="ABLD01000012">
    <property type="protein sequence ID" value="EDT09172.1"/>
    <property type="molecule type" value="Genomic_DNA"/>
</dbReference>
<name>B1G3F7_PARG4</name>
<dbReference type="Proteomes" id="UP000005045">
    <property type="component" value="Unassembled WGS sequence"/>
</dbReference>
<dbReference type="InterPro" id="IPR052159">
    <property type="entry name" value="Competence_DNA_uptake"/>
</dbReference>
<keyword evidence="2" id="KW-1185">Reference proteome</keyword>
<evidence type="ECO:0000313" key="1">
    <source>
        <dbReference type="EMBL" id="EDT09172.1"/>
    </source>
</evidence>